<gene>
    <name evidence="1" type="ordered locus">Acel_0121</name>
</gene>
<dbReference type="STRING" id="351607.Acel_0121"/>
<organism evidence="1 2">
    <name type="scientific">Acidothermus cellulolyticus (strain ATCC 43068 / DSM 8971 / 11B)</name>
    <dbReference type="NCBI Taxonomy" id="351607"/>
    <lineage>
        <taxon>Bacteria</taxon>
        <taxon>Bacillati</taxon>
        <taxon>Actinomycetota</taxon>
        <taxon>Actinomycetes</taxon>
        <taxon>Acidothermales</taxon>
        <taxon>Acidothermaceae</taxon>
        <taxon>Acidothermus</taxon>
    </lineage>
</organism>
<reference evidence="1 2" key="1">
    <citation type="journal article" date="2009" name="Genome Res.">
        <title>Complete genome of the cellulolytic thermophile Acidothermus cellulolyticus 11B provides insights into its ecophysiological and evolutionary adaptations.</title>
        <authorList>
            <person name="Barabote R.D."/>
            <person name="Xie G."/>
            <person name="Leu D.H."/>
            <person name="Normand P."/>
            <person name="Necsulea A."/>
            <person name="Daubin V."/>
            <person name="Medigue C."/>
            <person name="Adney W.S."/>
            <person name="Xu X.C."/>
            <person name="Lapidus A."/>
            <person name="Parales R.E."/>
            <person name="Detter C."/>
            <person name="Pujic P."/>
            <person name="Bruce D."/>
            <person name="Lavire C."/>
            <person name="Challacombe J.F."/>
            <person name="Brettin T.S."/>
            <person name="Berry A.M."/>
        </authorList>
    </citation>
    <scope>NUCLEOTIDE SEQUENCE [LARGE SCALE GENOMIC DNA]</scope>
    <source>
        <strain evidence="2">ATCC 43068 / DSM 8971 / 11B</strain>
    </source>
</reference>
<dbReference type="KEGG" id="ace:Acel_0121"/>
<sequence length="97" mass="11118">MTSASGSGYWWWRSGSGWEPPTNKGSWISTTCNNAKVWSQADYRNTGFCLGYTSKTPFRGVTVQGRYDGYLFGWVDNWWWNACLPFSFHSQLVRLTG</sequence>
<accession>A0LR37</accession>
<dbReference type="HOGENOM" id="CLU_2340409_0_0_11"/>
<keyword evidence="2" id="KW-1185">Reference proteome</keyword>
<proteinExistence type="predicted"/>
<dbReference type="InParanoid" id="A0LR37"/>
<dbReference type="EMBL" id="CP000481">
    <property type="protein sequence ID" value="ABK51897.1"/>
    <property type="molecule type" value="Genomic_DNA"/>
</dbReference>
<name>A0LR37_ACIC1</name>
<evidence type="ECO:0000313" key="2">
    <source>
        <dbReference type="Proteomes" id="UP000008221"/>
    </source>
</evidence>
<dbReference type="Proteomes" id="UP000008221">
    <property type="component" value="Chromosome"/>
</dbReference>
<dbReference type="AlphaFoldDB" id="A0LR37"/>
<protein>
    <submittedName>
        <fullName evidence="1">Uncharacterized protein</fullName>
    </submittedName>
</protein>
<evidence type="ECO:0000313" key="1">
    <source>
        <dbReference type="EMBL" id="ABK51897.1"/>
    </source>
</evidence>